<dbReference type="SUPFAM" id="SSF57850">
    <property type="entry name" value="RING/U-box"/>
    <property type="match status" value="1"/>
</dbReference>
<dbReference type="EMBL" id="CAJOBH010004700">
    <property type="protein sequence ID" value="CAF3999568.1"/>
    <property type="molecule type" value="Genomic_DNA"/>
</dbReference>
<dbReference type="Pfam" id="PF13639">
    <property type="entry name" value="zf-RING_2"/>
    <property type="match status" value="1"/>
</dbReference>
<gene>
    <name evidence="8" type="ORF">BYL167_LOCUS13607</name>
    <name evidence="6" type="ORF">CJN711_LOCUS24936</name>
    <name evidence="7" type="ORF">KQP761_LOCUS18047</name>
</gene>
<dbReference type="EMBL" id="CAJNOV010011692">
    <property type="protein sequence ID" value="CAF1457760.1"/>
    <property type="molecule type" value="Genomic_DNA"/>
</dbReference>
<feature type="domain" description="RING-type" evidence="5">
    <location>
        <begin position="501"/>
        <end position="544"/>
    </location>
</feature>
<evidence type="ECO:0000313" key="6">
    <source>
        <dbReference type="EMBL" id="CAF1457760.1"/>
    </source>
</evidence>
<keyword evidence="4" id="KW-1133">Transmembrane helix</keyword>
<feature type="transmembrane region" description="Helical" evidence="4">
    <location>
        <begin position="27"/>
        <end position="47"/>
    </location>
</feature>
<feature type="transmembrane region" description="Helical" evidence="4">
    <location>
        <begin position="261"/>
        <end position="278"/>
    </location>
</feature>
<dbReference type="Gene3D" id="3.30.40.10">
    <property type="entry name" value="Zinc/RING finger domain, C3HC4 (zinc finger)"/>
    <property type="match status" value="1"/>
</dbReference>
<protein>
    <recommendedName>
        <fullName evidence="5">RING-type domain-containing protein</fullName>
    </recommendedName>
</protein>
<evidence type="ECO:0000256" key="1">
    <source>
        <dbReference type="ARBA" id="ARBA00022771"/>
    </source>
</evidence>
<dbReference type="Proteomes" id="UP000681967">
    <property type="component" value="Unassembled WGS sequence"/>
</dbReference>
<accession>A0A815XES2</accession>
<proteinExistence type="predicted"/>
<evidence type="ECO:0000313" key="8">
    <source>
        <dbReference type="EMBL" id="CAF3999568.1"/>
    </source>
</evidence>
<evidence type="ECO:0000313" key="9">
    <source>
        <dbReference type="Proteomes" id="UP000663834"/>
    </source>
</evidence>
<dbReference type="InterPro" id="IPR001841">
    <property type="entry name" value="Znf_RING"/>
</dbReference>
<comment type="caution">
    <text evidence="7">The sequence shown here is derived from an EMBL/GenBank/DDBJ whole genome shotgun (WGS) entry which is preliminary data.</text>
</comment>
<keyword evidence="1 3" id="KW-0479">Metal-binding</keyword>
<dbReference type="OrthoDB" id="411372at2759"/>
<dbReference type="EMBL" id="CAJNOW010009181">
    <property type="protein sequence ID" value="CAF1556603.1"/>
    <property type="molecule type" value="Genomic_DNA"/>
</dbReference>
<dbReference type="GO" id="GO:0008270">
    <property type="term" value="F:zinc ion binding"/>
    <property type="evidence" value="ECO:0007669"/>
    <property type="project" value="UniProtKB-KW"/>
</dbReference>
<keyword evidence="4" id="KW-0472">Membrane</keyword>
<evidence type="ECO:0000313" key="7">
    <source>
        <dbReference type="EMBL" id="CAF1556603.1"/>
    </source>
</evidence>
<evidence type="ECO:0000256" key="2">
    <source>
        <dbReference type="ARBA" id="ARBA00022833"/>
    </source>
</evidence>
<keyword evidence="4" id="KW-0812">Transmembrane</keyword>
<dbReference type="AlphaFoldDB" id="A0A815XES2"/>
<keyword evidence="2" id="KW-0862">Zinc</keyword>
<organism evidence="7 9">
    <name type="scientific">Rotaria magnacalcarata</name>
    <dbReference type="NCBI Taxonomy" id="392030"/>
    <lineage>
        <taxon>Eukaryota</taxon>
        <taxon>Metazoa</taxon>
        <taxon>Spiralia</taxon>
        <taxon>Gnathifera</taxon>
        <taxon>Rotifera</taxon>
        <taxon>Eurotatoria</taxon>
        <taxon>Bdelloidea</taxon>
        <taxon>Philodinida</taxon>
        <taxon>Philodinidae</taxon>
        <taxon>Rotaria</taxon>
    </lineage>
</organism>
<sequence>MRSGSPCSSLLRRINNQRRRDAINIRIEYIQIACSSVVFYIAILLIFQCYNRVYNSWKGPFPMNLNQFRNHLITNYNSFGYNSLFSFRWLYFQPDYLQIELDENVIDETVINTPRMFYGHYSHGVLLYLFNQVLSPTIDRSQMALYIKFASYEQSYSQIRYPYNFQSFNMNTLRCIARQLNIPSREFSRWSEESKHIQNIEEIYNKNPKVFNKKVIKKCGIIIGYLYKPTSEYIFPGHSYEPHRFHDDVRVFDASCNYTPYASYFVIVFFIYFMFKYLPNLIRAIIKYLRTLSPMLHPFIQEQIQKLNITSVADLDSLLLDTFHENNFNDSLFIVRDKYLVMLMLDLDEDSPEILREFYEKPPFAIISINSISKIESDHIVVEKHYCSQYIYFPKTMNTWHFNPAYWLHEKLMILNDEYRYNWRRCELLRRQEEARRAQEEERKLRFRHLIEEEAEYQQHHYGNNVARILQGRTQASPRFIAEFRLADPQTVNDNMSNETCNVCFDDFKLNQRVGQWPCDAKHSFHFNCMLNVLRAGYKCPVCRHPVEAVPLPNGANVLQFIVENMISNSFT</sequence>
<reference evidence="7" key="1">
    <citation type="submission" date="2021-02" db="EMBL/GenBank/DDBJ databases">
        <authorList>
            <person name="Nowell W R."/>
        </authorList>
    </citation>
    <scope>NUCLEOTIDE SEQUENCE</scope>
</reference>
<evidence type="ECO:0000256" key="4">
    <source>
        <dbReference type="SAM" id="Phobius"/>
    </source>
</evidence>
<dbReference type="PROSITE" id="PS50089">
    <property type="entry name" value="ZF_RING_2"/>
    <property type="match status" value="1"/>
</dbReference>
<name>A0A815XES2_9BILA</name>
<dbReference type="InterPro" id="IPR013083">
    <property type="entry name" value="Znf_RING/FYVE/PHD"/>
</dbReference>
<dbReference type="Proteomes" id="UP000663855">
    <property type="component" value="Unassembled WGS sequence"/>
</dbReference>
<evidence type="ECO:0000259" key="5">
    <source>
        <dbReference type="PROSITE" id="PS50089"/>
    </source>
</evidence>
<evidence type="ECO:0000256" key="3">
    <source>
        <dbReference type="PROSITE-ProRule" id="PRU00175"/>
    </source>
</evidence>
<keyword evidence="1 3" id="KW-0863">Zinc-finger</keyword>
<dbReference type="Proteomes" id="UP000663834">
    <property type="component" value="Unassembled WGS sequence"/>
</dbReference>